<accession>A0A0F9DBD0</accession>
<organism evidence="1">
    <name type="scientific">marine sediment metagenome</name>
    <dbReference type="NCBI Taxonomy" id="412755"/>
    <lineage>
        <taxon>unclassified sequences</taxon>
        <taxon>metagenomes</taxon>
        <taxon>ecological metagenomes</taxon>
    </lineage>
</organism>
<sequence length="46" mass="4647">SATEGEGKRFMSIRNTVSTATEGGNVKFVGAVLFGSPTEASEGPTA</sequence>
<dbReference type="AlphaFoldDB" id="A0A0F9DBD0"/>
<reference evidence="1" key="1">
    <citation type="journal article" date="2015" name="Nature">
        <title>Complex archaea that bridge the gap between prokaryotes and eukaryotes.</title>
        <authorList>
            <person name="Spang A."/>
            <person name="Saw J.H."/>
            <person name="Jorgensen S.L."/>
            <person name="Zaremba-Niedzwiedzka K."/>
            <person name="Martijn J."/>
            <person name="Lind A.E."/>
            <person name="van Eijk R."/>
            <person name="Schleper C."/>
            <person name="Guy L."/>
            <person name="Ettema T.J."/>
        </authorList>
    </citation>
    <scope>NUCLEOTIDE SEQUENCE</scope>
</reference>
<proteinExistence type="predicted"/>
<dbReference type="EMBL" id="LAZR01042514">
    <property type="protein sequence ID" value="KKL09358.1"/>
    <property type="molecule type" value="Genomic_DNA"/>
</dbReference>
<gene>
    <name evidence="1" type="ORF">LCGC14_2566670</name>
</gene>
<name>A0A0F9DBD0_9ZZZZ</name>
<evidence type="ECO:0000313" key="1">
    <source>
        <dbReference type="EMBL" id="KKL09358.1"/>
    </source>
</evidence>
<feature type="non-terminal residue" evidence="1">
    <location>
        <position position="1"/>
    </location>
</feature>
<comment type="caution">
    <text evidence="1">The sequence shown here is derived from an EMBL/GenBank/DDBJ whole genome shotgun (WGS) entry which is preliminary data.</text>
</comment>
<protein>
    <submittedName>
        <fullName evidence="1">Uncharacterized protein</fullName>
    </submittedName>
</protein>